<accession>A0A0D6PIE8</accession>
<dbReference type="Gene3D" id="3.40.1740.10">
    <property type="entry name" value="VC0467-like"/>
    <property type="match status" value="1"/>
</dbReference>
<evidence type="ECO:0000313" key="4">
    <source>
        <dbReference type="Proteomes" id="UP000032668"/>
    </source>
</evidence>
<comment type="caution">
    <text evidence="3">The sequence shown here is derived from an EMBL/GenBank/DDBJ whole genome shotgun (WGS) entry which is preliminary data.</text>
</comment>
<dbReference type="NCBIfam" id="NF001268">
    <property type="entry name" value="PRK00228.1-4"/>
    <property type="match status" value="1"/>
</dbReference>
<dbReference type="SUPFAM" id="SSF143456">
    <property type="entry name" value="VC0467-like"/>
    <property type="match status" value="1"/>
</dbReference>
<dbReference type="EMBL" id="BANC01000064">
    <property type="protein sequence ID" value="GAN80983.1"/>
    <property type="molecule type" value="Genomic_DNA"/>
</dbReference>
<dbReference type="GO" id="GO:0005829">
    <property type="term" value="C:cytosol"/>
    <property type="evidence" value="ECO:0007669"/>
    <property type="project" value="TreeGrafter"/>
</dbReference>
<comment type="similarity">
    <text evidence="1 2">Belongs to the UPF0301 (AlgH) family.</text>
</comment>
<dbReference type="RefSeq" id="WP_048879363.1">
    <property type="nucleotide sequence ID" value="NZ_BANC01000064.1"/>
</dbReference>
<dbReference type="Pfam" id="PF02622">
    <property type="entry name" value="DUF179"/>
    <property type="match status" value="1"/>
</dbReference>
<evidence type="ECO:0000256" key="1">
    <source>
        <dbReference type="ARBA" id="ARBA00009600"/>
    </source>
</evidence>
<gene>
    <name evidence="3" type="ORF">Aam_066_047</name>
</gene>
<protein>
    <recommendedName>
        <fullName evidence="2">UPF0301 protein Aam_066_047</fullName>
    </recommendedName>
</protein>
<dbReference type="PANTHER" id="PTHR30327:SF1">
    <property type="entry name" value="UPF0301 PROTEIN YQGE"/>
    <property type="match status" value="1"/>
</dbReference>
<evidence type="ECO:0000313" key="3">
    <source>
        <dbReference type="EMBL" id="GAN80983.1"/>
    </source>
</evidence>
<dbReference type="STRING" id="1120923.SAMN02746095_02790"/>
<sequence>MTAQVISDPPQPGWLTGQMLLAMPALRDPRFSQSVIYICAHNQDGAMGLVLNRMLRKPKFEDLMLQLSVEPNPPQRVLAMGQGGPVEDHRGFVLHSADWVGEGSLNVDGARVLTASMEVLQAVASGGGPEKARLLLGYAGWGSGQLEEEIQQNSWLTAEADDEILFDADCQTKWQRALAKLKIDPGMLSGDAGRA</sequence>
<dbReference type="Proteomes" id="UP000032668">
    <property type="component" value="Unassembled WGS sequence"/>
</dbReference>
<reference evidence="3 4" key="1">
    <citation type="submission" date="2012-11" db="EMBL/GenBank/DDBJ databases">
        <title>Whole genome sequence of Acidocella aminolytica 101 = DSM 11237.</title>
        <authorList>
            <person name="Azuma Y."/>
            <person name="Higashiura N."/>
            <person name="Hirakawa H."/>
            <person name="Matsushita K."/>
        </authorList>
    </citation>
    <scope>NUCLEOTIDE SEQUENCE [LARGE SCALE GENOMIC DNA]</scope>
    <source>
        <strain evidence="4">101 / DSM 11237</strain>
    </source>
</reference>
<dbReference type="InterPro" id="IPR003774">
    <property type="entry name" value="AlgH-like"/>
</dbReference>
<name>A0A0D6PIE8_9PROT</name>
<keyword evidence="4" id="KW-1185">Reference proteome</keyword>
<dbReference type="HAMAP" id="MF_00758">
    <property type="entry name" value="UPF0301"/>
    <property type="match status" value="1"/>
</dbReference>
<evidence type="ECO:0000256" key="2">
    <source>
        <dbReference type="HAMAP-Rule" id="MF_00758"/>
    </source>
</evidence>
<dbReference type="AlphaFoldDB" id="A0A0D6PIE8"/>
<proteinExistence type="inferred from homology"/>
<organism evidence="3 4">
    <name type="scientific">Acidocella aminolytica 101 = DSM 11237</name>
    <dbReference type="NCBI Taxonomy" id="1120923"/>
    <lineage>
        <taxon>Bacteria</taxon>
        <taxon>Pseudomonadati</taxon>
        <taxon>Pseudomonadota</taxon>
        <taxon>Alphaproteobacteria</taxon>
        <taxon>Acetobacterales</taxon>
        <taxon>Acidocellaceae</taxon>
        <taxon>Acidocella</taxon>
    </lineage>
</organism>
<dbReference type="PANTHER" id="PTHR30327">
    <property type="entry name" value="UNCHARACTERIZED PROTEIN YQGE"/>
    <property type="match status" value="1"/>
</dbReference>